<reference evidence="2 3" key="1">
    <citation type="submission" date="2024-06" db="EMBL/GenBank/DDBJ databases">
        <title>The draft genome of Grus japonensis, version 3.</title>
        <authorList>
            <person name="Nabeshima K."/>
            <person name="Suzuki S."/>
            <person name="Onuma M."/>
        </authorList>
    </citation>
    <scope>NUCLEOTIDE SEQUENCE [LARGE SCALE GENOMIC DNA]</scope>
    <source>
        <strain evidence="2 3">451A</strain>
    </source>
</reference>
<keyword evidence="3" id="KW-1185">Reference proteome</keyword>
<dbReference type="Proteomes" id="UP001623348">
    <property type="component" value="Unassembled WGS sequence"/>
</dbReference>
<name>A0ABC9WDG3_GRUJA</name>
<sequence>MLEQFMKNCNPWEGLTLEKPMEDCLLSEGNYAVEQGKSVRSPPLEEEGAAETMCDELATAPIPSTPVLLAGRSDRVALVGTWHPARVNPSHHLSYKPPLSTGRLQ</sequence>
<comment type="caution">
    <text evidence="2">The sequence shown here is derived from an EMBL/GenBank/DDBJ whole genome shotgun (WGS) entry which is preliminary data.</text>
</comment>
<feature type="region of interest" description="Disordered" evidence="1">
    <location>
        <begin position="86"/>
        <end position="105"/>
    </location>
</feature>
<dbReference type="AlphaFoldDB" id="A0ABC9WDG3"/>
<evidence type="ECO:0000313" key="2">
    <source>
        <dbReference type="EMBL" id="GAB0183550.1"/>
    </source>
</evidence>
<proteinExistence type="predicted"/>
<evidence type="ECO:0000256" key="1">
    <source>
        <dbReference type="SAM" id="MobiDB-lite"/>
    </source>
</evidence>
<accession>A0ABC9WDG3</accession>
<dbReference type="EMBL" id="BAAFJT010000002">
    <property type="protein sequence ID" value="GAB0183550.1"/>
    <property type="molecule type" value="Genomic_DNA"/>
</dbReference>
<gene>
    <name evidence="2" type="ORF">GRJ2_000820300</name>
</gene>
<evidence type="ECO:0000313" key="3">
    <source>
        <dbReference type="Proteomes" id="UP001623348"/>
    </source>
</evidence>
<protein>
    <submittedName>
        <fullName evidence="2">Golgi-specific brefeldin A-resistance guanine nucleotide exchange factor 1</fullName>
    </submittedName>
</protein>
<organism evidence="2 3">
    <name type="scientific">Grus japonensis</name>
    <name type="common">Japanese crane</name>
    <name type="synonym">Red-crowned crane</name>
    <dbReference type="NCBI Taxonomy" id="30415"/>
    <lineage>
        <taxon>Eukaryota</taxon>
        <taxon>Metazoa</taxon>
        <taxon>Chordata</taxon>
        <taxon>Craniata</taxon>
        <taxon>Vertebrata</taxon>
        <taxon>Euteleostomi</taxon>
        <taxon>Archelosauria</taxon>
        <taxon>Archosauria</taxon>
        <taxon>Dinosauria</taxon>
        <taxon>Saurischia</taxon>
        <taxon>Theropoda</taxon>
        <taxon>Coelurosauria</taxon>
        <taxon>Aves</taxon>
        <taxon>Neognathae</taxon>
        <taxon>Neoaves</taxon>
        <taxon>Gruiformes</taxon>
        <taxon>Gruidae</taxon>
        <taxon>Grus</taxon>
    </lineage>
</organism>